<dbReference type="Gene3D" id="2.30.30.40">
    <property type="entry name" value="SH3 Domains"/>
    <property type="match status" value="1"/>
</dbReference>
<reference evidence="3 4" key="1">
    <citation type="submission" date="2018-12" db="EMBL/GenBank/DDBJ databases">
        <authorList>
            <consortium name="Pathogen Informatics"/>
        </authorList>
    </citation>
    <scope>NUCLEOTIDE SEQUENCE [LARGE SCALE GENOMIC DNA]</scope>
    <source>
        <strain evidence="3 4">NCTC12742</strain>
    </source>
</reference>
<evidence type="ECO:0000256" key="1">
    <source>
        <dbReference type="SAM" id="MobiDB-lite"/>
    </source>
</evidence>
<feature type="region of interest" description="Disordered" evidence="1">
    <location>
        <begin position="42"/>
        <end position="63"/>
    </location>
</feature>
<evidence type="ECO:0000259" key="2">
    <source>
        <dbReference type="Pfam" id="PF08239"/>
    </source>
</evidence>
<sequence>MTRNLKQISVALFFGLVFLAGCKPENDDTKKELAMLKEQLAQQQQREAERNAKEMAEEQARQIEAAREEAYQAAQEEIEYKQMLENEQKKLQAEAKAAEVKVSKPKVSEKLARYPAFVISESGIGRLNLRGAPTKDAVSITELSDGDQVMVVGETNACTPKGCWVKVQVNGMTGYVNNAFLQRGKAPQSGEEGIY</sequence>
<dbReference type="Proteomes" id="UP000272771">
    <property type="component" value="Chromosome"/>
</dbReference>
<organism evidence="3 4">
    <name type="scientific">Neisseria weaveri</name>
    <dbReference type="NCBI Taxonomy" id="28091"/>
    <lineage>
        <taxon>Bacteria</taxon>
        <taxon>Pseudomonadati</taxon>
        <taxon>Pseudomonadota</taxon>
        <taxon>Betaproteobacteria</taxon>
        <taxon>Neisseriales</taxon>
        <taxon>Neisseriaceae</taxon>
        <taxon>Neisseria</taxon>
    </lineage>
</organism>
<name>A0A3S5F9R9_9NEIS</name>
<keyword evidence="4" id="KW-1185">Reference proteome</keyword>
<evidence type="ECO:0000313" key="4">
    <source>
        <dbReference type="Proteomes" id="UP000272771"/>
    </source>
</evidence>
<dbReference type="EMBL" id="LR134533">
    <property type="protein sequence ID" value="VEJ51236.1"/>
    <property type="molecule type" value="Genomic_DNA"/>
</dbReference>
<dbReference type="AlphaFoldDB" id="A0A3S5F9R9"/>
<dbReference type="InterPro" id="IPR003646">
    <property type="entry name" value="SH3-like_bac-type"/>
</dbReference>
<accession>A0A3S5F9R9</accession>
<dbReference type="PROSITE" id="PS51257">
    <property type="entry name" value="PROKAR_LIPOPROTEIN"/>
    <property type="match status" value="1"/>
</dbReference>
<feature type="compositionally biased region" description="Basic and acidic residues" evidence="1">
    <location>
        <begin position="46"/>
        <end position="63"/>
    </location>
</feature>
<feature type="domain" description="SH3b" evidence="2">
    <location>
        <begin position="126"/>
        <end position="182"/>
    </location>
</feature>
<gene>
    <name evidence="3" type="ORF">NCTC12742_01114</name>
</gene>
<dbReference type="RefSeq" id="WP_040669925.1">
    <property type="nucleotide sequence ID" value="NZ_CAUJRG010000010.1"/>
</dbReference>
<dbReference type="Pfam" id="PF08239">
    <property type="entry name" value="SH3_3"/>
    <property type="match status" value="1"/>
</dbReference>
<protein>
    <submittedName>
        <fullName evidence="3">Bacterial SH3 domain</fullName>
    </submittedName>
</protein>
<proteinExistence type="predicted"/>
<evidence type="ECO:0000313" key="3">
    <source>
        <dbReference type="EMBL" id="VEJ51236.1"/>
    </source>
</evidence>